<proteinExistence type="predicted"/>
<feature type="region of interest" description="Disordered" evidence="1">
    <location>
        <begin position="120"/>
        <end position="150"/>
    </location>
</feature>
<dbReference type="Gene3D" id="2.60.40.3760">
    <property type="match status" value="1"/>
</dbReference>
<keyword evidence="3" id="KW-1185">Reference proteome</keyword>
<sequence>MKRRWVQITLVVFLLIMIVPTTGYATENVSGGEAALASGSNYPGLHLTHVQEVSITEAVYGSKLSKSGIIGSMDKERAPLTMLLEKEAAIASGNIEMAKSIQTRFYERQIELQTMLDAGVVPNQPPVDNSPDSNSDPQPGSLSESVSIKPATKKKKEVSALSNNILTLGSSYDISFPQDYMAIFDFTSGQAGNYKFFTGPYGGNGALNDTVLYLYADGNFTQLIGLNDDAGGSSFSELNVTLPAATTVYLILAGYNNGAVNARLSSSFTTLPVDLASYLDVNLPTGSTQLAKFTPPVYGTYTFSTSYYGANSVSGANDTVLYLYSDASLTNLIAYNDDFTGTFSQITTNLIPGRNYYLKMQAFNGGSVYSRLSGVQTTTSFTVLSPDTVLPISRPTAVPEFIQFTPTVSGTYKFKSSPYNGTGPANDTILELYDSLTLATPLQSNNNANGTLFSQLHQALTGGTNYYLVLKEAQGGATYANLTAEAINPLPTVTSINGPGTVAYAANGSYELFAYGATDQASGVAAVKFETWTSQNGQDDLVVHEGIHQGNGTWKAVIPYNQHLNEVGTYLTNVYVHTNGGTQTMVGTLQTRVKTQGLFEYYYYANGLLNYIQLPNGQRLVYEYDLNGNLLRIRLQHP</sequence>
<accession>A0A3D9HYY5</accession>
<protein>
    <submittedName>
        <fullName evidence="2">GBS Bsp-like repeat-containing protein</fullName>
    </submittedName>
</protein>
<feature type="compositionally biased region" description="Polar residues" evidence="1">
    <location>
        <begin position="126"/>
        <end position="146"/>
    </location>
</feature>
<dbReference type="EMBL" id="QRDY01000022">
    <property type="protein sequence ID" value="RED54738.1"/>
    <property type="molecule type" value="Genomic_DNA"/>
</dbReference>
<dbReference type="RefSeq" id="WP_181907589.1">
    <property type="nucleotide sequence ID" value="NZ_QRDY01000022.1"/>
</dbReference>
<dbReference type="Pfam" id="PF08481">
    <property type="entry name" value="GBS_Bsp-like"/>
    <property type="match status" value="1"/>
</dbReference>
<reference evidence="2 3" key="1">
    <citation type="submission" date="2018-07" db="EMBL/GenBank/DDBJ databases">
        <title>Genomic Encyclopedia of Type Strains, Phase III (KMG-III): the genomes of soil and plant-associated and newly described type strains.</title>
        <authorList>
            <person name="Whitman W."/>
        </authorList>
    </citation>
    <scope>NUCLEOTIDE SEQUENCE [LARGE SCALE GENOMIC DNA]</scope>
    <source>
        <strain evidence="2 3">CECT 8236</strain>
    </source>
</reference>
<dbReference type="InterPro" id="IPR013688">
    <property type="entry name" value="GBS_Bsp-like"/>
</dbReference>
<evidence type="ECO:0000313" key="2">
    <source>
        <dbReference type="EMBL" id="RED54738.1"/>
    </source>
</evidence>
<comment type="caution">
    <text evidence="2">The sequence shown here is derived from an EMBL/GenBank/DDBJ whole genome shotgun (WGS) entry which is preliminary data.</text>
</comment>
<dbReference type="AlphaFoldDB" id="A0A3D9HYY5"/>
<evidence type="ECO:0000313" key="3">
    <source>
        <dbReference type="Proteomes" id="UP000256869"/>
    </source>
</evidence>
<name>A0A3D9HYY5_9BACL</name>
<evidence type="ECO:0000256" key="1">
    <source>
        <dbReference type="SAM" id="MobiDB-lite"/>
    </source>
</evidence>
<gene>
    <name evidence="2" type="ORF">DFP95_12263</name>
</gene>
<organism evidence="2 3">
    <name type="scientific">Cohnella lupini</name>
    <dbReference type="NCBI Taxonomy" id="1294267"/>
    <lineage>
        <taxon>Bacteria</taxon>
        <taxon>Bacillati</taxon>
        <taxon>Bacillota</taxon>
        <taxon>Bacilli</taxon>
        <taxon>Bacillales</taxon>
        <taxon>Paenibacillaceae</taxon>
        <taxon>Cohnella</taxon>
    </lineage>
</organism>
<dbReference type="Proteomes" id="UP000256869">
    <property type="component" value="Unassembled WGS sequence"/>
</dbReference>